<accession>A0A813FTL7</accession>
<name>A0A813FTL7_POLGL</name>
<feature type="compositionally biased region" description="Polar residues" evidence="1">
    <location>
        <begin position="500"/>
        <end position="513"/>
    </location>
</feature>
<evidence type="ECO:0000313" key="2">
    <source>
        <dbReference type="EMBL" id="CAE8614022.1"/>
    </source>
</evidence>
<keyword evidence="3" id="KW-1185">Reference proteome</keyword>
<feature type="region of interest" description="Disordered" evidence="1">
    <location>
        <begin position="36"/>
        <end position="60"/>
    </location>
</feature>
<dbReference type="Proteomes" id="UP000654075">
    <property type="component" value="Unassembled WGS sequence"/>
</dbReference>
<feature type="region of interest" description="Disordered" evidence="1">
    <location>
        <begin position="498"/>
        <end position="517"/>
    </location>
</feature>
<feature type="region of interest" description="Disordered" evidence="1">
    <location>
        <begin position="331"/>
        <end position="350"/>
    </location>
</feature>
<feature type="compositionally biased region" description="Low complexity" evidence="1">
    <location>
        <begin position="366"/>
        <end position="380"/>
    </location>
</feature>
<feature type="region of interest" description="Disordered" evidence="1">
    <location>
        <begin position="366"/>
        <end position="417"/>
    </location>
</feature>
<feature type="compositionally biased region" description="Low complexity" evidence="1">
    <location>
        <begin position="653"/>
        <end position="665"/>
    </location>
</feature>
<feature type="compositionally biased region" description="Polar residues" evidence="1">
    <location>
        <begin position="341"/>
        <end position="350"/>
    </location>
</feature>
<protein>
    <submittedName>
        <fullName evidence="2">Uncharacterized protein</fullName>
    </submittedName>
</protein>
<comment type="caution">
    <text evidence="2">The sequence shown here is derived from an EMBL/GenBank/DDBJ whole genome shotgun (WGS) entry which is preliminary data.</text>
</comment>
<organism evidence="2 3">
    <name type="scientific">Polarella glacialis</name>
    <name type="common">Dinoflagellate</name>
    <dbReference type="NCBI Taxonomy" id="89957"/>
    <lineage>
        <taxon>Eukaryota</taxon>
        <taxon>Sar</taxon>
        <taxon>Alveolata</taxon>
        <taxon>Dinophyceae</taxon>
        <taxon>Suessiales</taxon>
        <taxon>Suessiaceae</taxon>
        <taxon>Polarella</taxon>
    </lineage>
</organism>
<reference evidence="2" key="1">
    <citation type="submission" date="2021-02" db="EMBL/GenBank/DDBJ databases">
        <authorList>
            <person name="Dougan E. K."/>
            <person name="Rhodes N."/>
            <person name="Thang M."/>
            <person name="Chan C."/>
        </authorList>
    </citation>
    <scope>NUCLEOTIDE SEQUENCE</scope>
</reference>
<gene>
    <name evidence="2" type="ORF">PGLA1383_LOCUS31758</name>
</gene>
<dbReference type="AlphaFoldDB" id="A0A813FTL7"/>
<feature type="region of interest" description="Disordered" evidence="1">
    <location>
        <begin position="647"/>
        <end position="691"/>
    </location>
</feature>
<evidence type="ECO:0000256" key="1">
    <source>
        <dbReference type="SAM" id="MobiDB-lite"/>
    </source>
</evidence>
<feature type="region of interest" description="Disordered" evidence="1">
    <location>
        <begin position="436"/>
        <end position="463"/>
    </location>
</feature>
<evidence type="ECO:0000313" key="3">
    <source>
        <dbReference type="Proteomes" id="UP000654075"/>
    </source>
</evidence>
<proteinExistence type="predicted"/>
<dbReference type="EMBL" id="CAJNNV010025355">
    <property type="protein sequence ID" value="CAE8614022.1"/>
    <property type="molecule type" value="Genomic_DNA"/>
</dbReference>
<sequence>MSSPATQAARRISTADKVDTAGTSIRRKILGGNIGTKTRLFDEAPTAPEDGSPSRPRRRASIGSVRAELLDGLLPPSTQFERQISPEVGALVASVASSAPVFTEEFRANRRKAQAAFLSKLPPERKQGKVSFLRKAWQQARQSVLESRADEKADDSKAKTGWGVAKAVMIGTSNALKNRESLIEAVRAAALENYTRHRIHQQMVSEVEAAMAFSLCSVTPEMETGIMDILVAVKELAIMDLKEVGGLITDAVVNIHDVGESMTYLRDCLLNRLMELEGNNNLVNSIDFEEIQSKMDGIMSDVLRLKQGLAAAAMTPAGHIPIVRPATRLTTPRLIPKTETEQPLSSSKSIKTAGWHQLGRCLPKLKSGSSLGSRPDSSLSAHGQQPSLKEDSFRPSSSNSIKGSFKPSRVDSLSGGDQCSSLRTISFANLYGQLTKETDEEDDSPASSRASTPLHFSEEGDEALLPLVRGKSLTVKDMSSIGTSPRVANFVKKPMFAATRSHQGRQQQSSATTAEAKVAPWEDQLDGIDEDILQNRKHWDHMVPSMPFSPAKTKRPAPWLLLPPSPHAPSSPRYPKALESLGCDLPRVLSPPPTPRALEPLGWAVSLNRPRLVTVAAIRTFPNIRWVEAKPSRESQPQELGHQFSIGQESVASSGMSRQMGSSQMLIPIKATKSPRWDDEDMPVPANLRGG</sequence>
<dbReference type="OrthoDB" id="436653at2759"/>